<feature type="repeat" description="RCC1" evidence="2">
    <location>
        <begin position="109"/>
        <end position="162"/>
    </location>
</feature>
<evidence type="ECO:0000256" key="1">
    <source>
        <dbReference type="ARBA" id="ARBA00022737"/>
    </source>
</evidence>
<dbReference type="PANTHER" id="PTHR22872">
    <property type="entry name" value="BTK-BINDING PROTEIN-RELATED"/>
    <property type="match status" value="1"/>
</dbReference>
<proteinExistence type="predicted"/>
<accession>A0A3N4KU99</accession>
<dbReference type="PRINTS" id="PR00633">
    <property type="entry name" value="RCCNDNSATION"/>
</dbReference>
<dbReference type="EMBL" id="ML119125">
    <property type="protein sequence ID" value="RPB13068.1"/>
    <property type="molecule type" value="Genomic_DNA"/>
</dbReference>
<dbReference type="OrthoDB" id="5370059at2759"/>
<dbReference type="InterPro" id="IPR009091">
    <property type="entry name" value="RCC1/BLIP-II"/>
</dbReference>
<feature type="repeat" description="RCC1" evidence="2">
    <location>
        <begin position="1"/>
        <end position="54"/>
    </location>
</feature>
<dbReference type="InterPro" id="IPR000408">
    <property type="entry name" value="Reg_chr_condens"/>
</dbReference>
<dbReference type="Pfam" id="PF00415">
    <property type="entry name" value="RCC1"/>
    <property type="match status" value="2"/>
</dbReference>
<evidence type="ECO:0000313" key="5">
    <source>
        <dbReference type="Proteomes" id="UP000277580"/>
    </source>
</evidence>
<sequence length="261" mass="27195">MLYSFGSNSAGQLSLTHHSDTPTPTPCTSTSPLPTTPPTAIVSGGNHTLLLFPTGAAFASGDNTHAQCCHPPSSTTPQFTSFHPIPPPPTNHYTLASAGWTFTVLATPTDVYVSGHGPKGELGLGPAVTSATLQRLPDFPPAGTRVVALASGMAHTLAVLDSGDVYGWGAGRKGQLGAPAAAAVDVPRRVDVGWEVDLAACGREFSVLLSRAGEGGVRRVAVLGGDKYGLREGLGEELYWFVAYLLSLYWIFVDFNCGQST</sequence>
<protein>
    <submittedName>
        <fullName evidence="4">RCC1/BLIP-II</fullName>
    </submittedName>
</protein>
<dbReference type="STRING" id="1392247.A0A3N4KU99"/>
<feature type="repeat" description="RCC1" evidence="2">
    <location>
        <begin position="163"/>
        <end position="212"/>
    </location>
</feature>
<evidence type="ECO:0000256" key="2">
    <source>
        <dbReference type="PROSITE-ProRule" id="PRU00235"/>
    </source>
</evidence>
<name>A0A3N4KU99_9PEZI</name>
<dbReference type="FunCoup" id="A0A3N4KU99">
    <property type="interactions" value="101"/>
</dbReference>
<dbReference type="InParanoid" id="A0A3N4KU99"/>
<reference evidence="4 5" key="1">
    <citation type="journal article" date="2018" name="Nat. Ecol. Evol.">
        <title>Pezizomycetes genomes reveal the molecular basis of ectomycorrhizal truffle lifestyle.</title>
        <authorList>
            <person name="Murat C."/>
            <person name="Payen T."/>
            <person name="Noel B."/>
            <person name="Kuo A."/>
            <person name="Morin E."/>
            <person name="Chen J."/>
            <person name="Kohler A."/>
            <person name="Krizsan K."/>
            <person name="Balestrini R."/>
            <person name="Da Silva C."/>
            <person name="Montanini B."/>
            <person name="Hainaut M."/>
            <person name="Levati E."/>
            <person name="Barry K.W."/>
            <person name="Belfiori B."/>
            <person name="Cichocki N."/>
            <person name="Clum A."/>
            <person name="Dockter R.B."/>
            <person name="Fauchery L."/>
            <person name="Guy J."/>
            <person name="Iotti M."/>
            <person name="Le Tacon F."/>
            <person name="Lindquist E.A."/>
            <person name="Lipzen A."/>
            <person name="Malagnac F."/>
            <person name="Mello A."/>
            <person name="Molinier V."/>
            <person name="Miyauchi S."/>
            <person name="Poulain J."/>
            <person name="Riccioni C."/>
            <person name="Rubini A."/>
            <person name="Sitrit Y."/>
            <person name="Splivallo R."/>
            <person name="Traeger S."/>
            <person name="Wang M."/>
            <person name="Zifcakova L."/>
            <person name="Wipf D."/>
            <person name="Zambonelli A."/>
            <person name="Paolocci F."/>
            <person name="Nowrousian M."/>
            <person name="Ottonello S."/>
            <person name="Baldrian P."/>
            <person name="Spatafora J.W."/>
            <person name="Henrissat B."/>
            <person name="Nagy L.G."/>
            <person name="Aury J.M."/>
            <person name="Wincker P."/>
            <person name="Grigoriev I.V."/>
            <person name="Bonfante P."/>
            <person name="Martin F.M."/>
        </authorList>
    </citation>
    <scope>NUCLEOTIDE SEQUENCE [LARGE SCALE GENOMIC DNA]</scope>
    <source>
        <strain evidence="4 5">CCBAS932</strain>
    </source>
</reference>
<organism evidence="4 5">
    <name type="scientific">Morchella conica CCBAS932</name>
    <dbReference type="NCBI Taxonomy" id="1392247"/>
    <lineage>
        <taxon>Eukaryota</taxon>
        <taxon>Fungi</taxon>
        <taxon>Dikarya</taxon>
        <taxon>Ascomycota</taxon>
        <taxon>Pezizomycotina</taxon>
        <taxon>Pezizomycetes</taxon>
        <taxon>Pezizales</taxon>
        <taxon>Morchellaceae</taxon>
        <taxon>Morchella</taxon>
    </lineage>
</organism>
<dbReference type="SUPFAM" id="SSF50985">
    <property type="entry name" value="RCC1/BLIP-II"/>
    <property type="match status" value="1"/>
</dbReference>
<dbReference type="Gene3D" id="2.130.10.30">
    <property type="entry name" value="Regulator of chromosome condensation 1/beta-lactamase-inhibitor protein II"/>
    <property type="match status" value="1"/>
</dbReference>
<feature type="region of interest" description="Disordered" evidence="3">
    <location>
        <begin position="13"/>
        <end position="36"/>
    </location>
</feature>
<keyword evidence="5" id="KW-1185">Reference proteome</keyword>
<evidence type="ECO:0000313" key="4">
    <source>
        <dbReference type="EMBL" id="RPB13068.1"/>
    </source>
</evidence>
<gene>
    <name evidence="4" type="ORF">P167DRAFT_564888</name>
</gene>
<keyword evidence="1" id="KW-0677">Repeat</keyword>
<dbReference type="PROSITE" id="PS50012">
    <property type="entry name" value="RCC1_3"/>
    <property type="match status" value="3"/>
</dbReference>
<dbReference type="AlphaFoldDB" id="A0A3N4KU99"/>
<dbReference type="InterPro" id="IPR051625">
    <property type="entry name" value="Signaling_Regulatory_Domain"/>
</dbReference>
<dbReference type="Proteomes" id="UP000277580">
    <property type="component" value="Unassembled WGS sequence"/>
</dbReference>
<evidence type="ECO:0000256" key="3">
    <source>
        <dbReference type="SAM" id="MobiDB-lite"/>
    </source>
</evidence>